<evidence type="ECO:0000313" key="1">
    <source>
        <dbReference type="EMBL" id="CAH3032458.1"/>
    </source>
</evidence>
<proteinExistence type="predicted"/>
<reference evidence="1 2" key="1">
    <citation type="submission" date="2022-05" db="EMBL/GenBank/DDBJ databases">
        <authorList>
            <consortium name="Genoscope - CEA"/>
            <person name="William W."/>
        </authorList>
    </citation>
    <scope>NUCLEOTIDE SEQUENCE [LARGE SCALE GENOMIC DNA]</scope>
</reference>
<dbReference type="EMBL" id="CALNXK010000001">
    <property type="protein sequence ID" value="CAH3032458.1"/>
    <property type="molecule type" value="Genomic_DNA"/>
</dbReference>
<protein>
    <submittedName>
        <fullName evidence="1">Uncharacterized protein</fullName>
    </submittedName>
</protein>
<feature type="non-terminal residue" evidence="1">
    <location>
        <position position="1"/>
    </location>
</feature>
<dbReference type="Proteomes" id="UP001159405">
    <property type="component" value="Unassembled WGS sequence"/>
</dbReference>
<comment type="caution">
    <text evidence="1">The sequence shown here is derived from an EMBL/GenBank/DDBJ whole genome shotgun (WGS) entry which is preliminary data.</text>
</comment>
<evidence type="ECO:0000313" key="2">
    <source>
        <dbReference type="Proteomes" id="UP001159405"/>
    </source>
</evidence>
<keyword evidence="2" id="KW-1185">Reference proteome</keyword>
<name>A0ABN8MNE2_9CNID</name>
<sequence>YHNNCPTYLREGFHRTSEIHDYNLRGSNYDLQLPLTNTNFLKRSFSYRGAMAWNQLSNQTLRTCYKKALEHDQLR</sequence>
<organism evidence="1 2">
    <name type="scientific">Porites lobata</name>
    <dbReference type="NCBI Taxonomy" id="104759"/>
    <lineage>
        <taxon>Eukaryota</taxon>
        <taxon>Metazoa</taxon>
        <taxon>Cnidaria</taxon>
        <taxon>Anthozoa</taxon>
        <taxon>Hexacorallia</taxon>
        <taxon>Scleractinia</taxon>
        <taxon>Fungiina</taxon>
        <taxon>Poritidae</taxon>
        <taxon>Porites</taxon>
    </lineage>
</organism>
<accession>A0ABN8MNE2</accession>
<gene>
    <name evidence="1" type="ORF">PLOB_00000528</name>
</gene>